<dbReference type="InterPro" id="IPR013320">
    <property type="entry name" value="ConA-like_dom_sf"/>
</dbReference>
<protein>
    <recommendedName>
        <fullName evidence="3">LamG-like jellyroll fold domain-containing protein</fullName>
    </recommendedName>
</protein>
<organism evidence="2">
    <name type="scientific">marine metagenome</name>
    <dbReference type="NCBI Taxonomy" id="408172"/>
    <lineage>
        <taxon>unclassified sequences</taxon>
        <taxon>metagenomes</taxon>
        <taxon>ecological metagenomes</taxon>
    </lineage>
</organism>
<dbReference type="SUPFAM" id="SSF49899">
    <property type="entry name" value="Concanavalin A-like lectins/glucanases"/>
    <property type="match status" value="1"/>
</dbReference>
<accession>A0A383ELY7</accession>
<dbReference type="Gene3D" id="2.60.120.200">
    <property type="match status" value="1"/>
</dbReference>
<feature type="region of interest" description="Disordered" evidence="1">
    <location>
        <begin position="55"/>
        <end position="78"/>
    </location>
</feature>
<feature type="compositionally biased region" description="Basic and acidic residues" evidence="1">
    <location>
        <begin position="65"/>
        <end position="74"/>
    </location>
</feature>
<evidence type="ECO:0000256" key="1">
    <source>
        <dbReference type="SAM" id="MobiDB-lite"/>
    </source>
</evidence>
<evidence type="ECO:0000313" key="2">
    <source>
        <dbReference type="EMBL" id="SVE57098.1"/>
    </source>
</evidence>
<evidence type="ECO:0008006" key="3">
    <source>
        <dbReference type="Google" id="ProtNLM"/>
    </source>
</evidence>
<proteinExistence type="predicted"/>
<sequence length="224" mass="23279">MANFSLSMWIKANATGIDKGFWEAVDSGGGDLWGLRYDSTGASAGGSNVIKLGISTSESGGNTNRGEDQQESHEGTQTTEWQHIVMTWEDGVGFNLYIDGELDVPTLAMENTAGTLALMDRFVLGDGAKGYWDGHIDEVAVWASTLTAENAAWLAKNSIASLGAGGGDGPALSIVNNGDGTVTVTFEGTLQSADSVNGPWSDVDAASPLTLPASEAAQFGRAKN</sequence>
<dbReference type="Pfam" id="PF13385">
    <property type="entry name" value="Laminin_G_3"/>
    <property type="match status" value="1"/>
</dbReference>
<gene>
    <name evidence="2" type="ORF">METZ01_LOCUS509952</name>
</gene>
<reference evidence="2" key="1">
    <citation type="submission" date="2018-05" db="EMBL/GenBank/DDBJ databases">
        <authorList>
            <person name="Lanie J.A."/>
            <person name="Ng W.-L."/>
            <person name="Kazmierczak K.M."/>
            <person name="Andrzejewski T.M."/>
            <person name="Davidsen T.M."/>
            <person name="Wayne K.J."/>
            <person name="Tettelin H."/>
            <person name="Glass J.I."/>
            <person name="Rusch D."/>
            <person name="Podicherti R."/>
            <person name="Tsui H.-C.T."/>
            <person name="Winkler M.E."/>
        </authorList>
    </citation>
    <scope>NUCLEOTIDE SEQUENCE</scope>
</reference>
<name>A0A383ELY7_9ZZZZ</name>
<feature type="compositionally biased region" description="Polar residues" evidence="1">
    <location>
        <begin position="55"/>
        <end position="64"/>
    </location>
</feature>
<dbReference type="AlphaFoldDB" id="A0A383ELY7"/>
<dbReference type="EMBL" id="UINC01226562">
    <property type="protein sequence ID" value="SVE57098.1"/>
    <property type="molecule type" value="Genomic_DNA"/>
</dbReference>